<dbReference type="Pfam" id="PF08877">
    <property type="entry name" value="MepB-like"/>
    <property type="match status" value="1"/>
</dbReference>
<dbReference type="PIRSF" id="PIRSF032285">
    <property type="entry name" value="UCP032285"/>
    <property type="match status" value="1"/>
</dbReference>
<dbReference type="InterPro" id="IPR011235">
    <property type="entry name" value="MepB-like"/>
</dbReference>
<comment type="caution">
    <text evidence="1">The sequence shown here is derived from an EMBL/GenBank/DDBJ whole genome shotgun (WGS) entry which is preliminary data.</text>
</comment>
<dbReference type="Proteomes" id="UP001574170">
    <property type="component" value="Unassembled WGS sequence"/>
</dbReference>
<evidence type="ECO:0000313" key="1">
    <source>
        <dbReference type="EMBL" id="MFA9193483.1"/>
    </source>
</evidence>
<dbReference type="InterPro" id="IPR038231">
    <property type="entry name" value="MepB-like_sf"/>
</dbReference>
<accession>A0ABV4THB7</accession>
<gene>
    <name evidence="1" type="ORF">AAGV33_03625</name>
</gene>
<sequence>MISIPDFLHKTNILVFNKLSLEIKSVYLEKESADYNACQLLLNDKKILFRTAKTTPTKIGQFVTLWKRSVNGPIAPFEIKDGFDLVIINTETENYFGQFVFPTAILLEKAVFSTDLKEGKRAIRVYPPWDKTTSKQAQKTQQWQLEYFIEIPFEKDKIQKLYQL</sequence>
<reference evidence="1 2" key="1">
    <citation type="submission" date="2024-04" db="EMBL/GenBank/DDBJ databases">
        <title>New Clade of Flavobacterium.</title>
        <authorList>
            <person name="Matos L."/>
            <person name="Proenca D.N."/>
            <person name="Fransisco R.M."/>
            <person name="Chung A.P."/>
            <person name="Maccario L."/>
            <person name="Sorensen S.J."/>
            <person name="Morais P.V."/>
        </authorList>
    </citation>
    <scope>NUCLEOTIDE SEQUENCE [LARGE SCALE GENOMIC DNA]</scope>
    <source>
        <strain evidence="1 2">FBOR7N2.3</strain>
    </source>
</reference>
<evidence type="ECO:0000313" key="2">
    <source>
        <dbReference type="Proteomes" id="UP001574170"/>
    </source>
</evidence>
<dbReference type="EMBL" id="JBCFQK010000003">
    <property type="protein sequence ID" value="MFA9193483.1"/>
    <property type="molecule type" value="Genomic_DNA"/>
</dbReference>
<proteinExistence type="predicted"/>
<organism evidence="1 2">
    <name type="scientific">Flavobacterium magnesitis</name>
    <dbReference type="NCBI Taxonomy" id="3138077"/>
    <lineage>
        <taxon>Bacteria</taxon>
        <taxon>Pseudomonadati</taxon>
        <taxon>Bacteroidota</taxon>
        <taxon>Flavobacteriia</taxon>
        <taxon>Flavobacteriales</taxon>
        <taxon>Flavobacteriaceae</taxon>
        <taxon>Flavobacterium</taxon>
    </lineage>
</organism>
<dbReference type="Gene3D" id="3.40.1350.140">
    <property type="entry name" value="MepB-like"/>
    <property type="match status" value="1"/>
</dbReference>
<protein>
    <submittedName>
        <fullName evidence="1">MepB family protein</fullName>
    </submittedName>
</protein>
<dbReference type="RefSeq" id="WP_373390588.1">
    <property type="nucleotide sequence ID" value="NZ_JBCFQK010000003.1"/>
</dbReference>
<name>A0ABV4THB7_9FLAO</name>
<keyword evidence="2" id="KW-1185">Reference proteome</keyword>